<comment type="caution">
    <text evidence="1">The sequence shown here is derived from an EMBL/GenBank/DDBJ whole genome shotgun (WGS) entry which is preliminary data.</text>
</comment>
<dbReference type="EMBL" id="JAPQKH010000003">
    <property type="protein sequence ID" value="KAJ5109309.1"/>
    <property type="molecule type" value="Genomic_DNA"/>
</dbReference>
<evidence type="ECO:0000313" key="2">
    <source>
        <dbReference type="Proteomes" id="UP001149165"/>
    </source>
</evidence>
<gene>
    <name evidence="1" type="ORF">N7456_005984</name>
</gene>
<protein>
    <submittedName>
        <fullName evidence="1">Uncharacterized protein</fullName>
    </submittedName>
</protein>
<reference evidence="1" key="1">
    <citation type="submission" date="2022-11" db="EMBL/GenBank/DDBJ databases">
        <authorList>
            <person name="Petersen C."/>
        </authorList>
    </citation>
    <scope>NUCLEOTIDE SEQUENCE</scope>
    <source>
        <strain evidence="1">IBT 30069</strain>
    </source>
</reference>
<accession>A0A9W9FZJ0</accession>
<organism evidence="1 2">
    <name type="scientific">Penicillium angulare</name>
    <dbReference type="NCBI Taxonomy" id="116970"/>
    <lineage>
        <taxon>Eukaryota</taxon>
        <taxon>Fungi</taxon>
        <taxon>Dikarya</taxon>
        <taxon>Ascomycota</taxon>
        <taxon>Pezizomycotina</taxon>
        <taxon>Eurotiomycetes</taxon>
        <taxon>Eurotiomycetidae</taxon>
        <taxon>Eurotiales</taxon>
        <taxon>Aspergillaceae</taxon>
        <taxon>Penicillium</taxon>
    </lineage>
</organism>
<proteinExistence type="predicted"/>
<reference evidence="1" key="2">
    <citation type="journal article" date="2023" name="IMA Fungus">
        <title>Comparative genomic study of the Penicillium genus elucidates a diverse pangenome and 15 lateral gene transfer events.</title>
        <authorList>
            <person name="Petersen C."/>
            <person name="Sorensen T."/>
            <person name="Nielsen M.R."/>
            <person name="Sondergaard T.E."/>
            <person name="Sorensen J.L."/>
            <person name="Fitzpatrick D.A."/>
            <person name="Frisvad J.C."/>
            <person name="Nielsen K.L."/>
        </authorList>
    </citation>
    <scope>NUCLEOTIDE SEQUENCE</scope>
    <source>
        <strain evidence="1">IBT 30069</strain>
    </source>
</reference>
<evidence type="ECO:0000313" key="1">
    <source>
        <dbReference type="EMBL" id="KAJ5109309.1"/>
    </source>
</evidence>
<dbReference type="OrthoDB" id="4313645at2759"/>
<keyword evidence="2" id="KW-1185">Reference proteome</keyword>
<sequence length="175" mass="19405">MAPIRSIITVFLATPLSINSPPIREICTSTDITTILSTVTQQTHEWNIALQSTNNGTMEAEIIMSGAKQQLMLVRSAERENCTAPTDNQDKVCEAIREFAILEEQTLYTVKSKNSTVIGTPKYNFSYVLQYDEDAINSYLFRLVGTVPECIDEIAPQVDSLVASLKAAVNAYSEY</sequence>
<dbReference type="Proteomes" id="UP001149165">
    <property type="component" value="Unassembled WGS sequence"/>
</dbReference>
<dbReference type="AlphaFoldDB" id="A0A9W9FZJ0"/>
<name>A0A9W9FZJ0_9EURO</name>